<keyword evidence="5 8" id="KW-1133">Transmembrane helix</keyword>
<dbReference type="Pfam" id="PF21088">
    <property type="entry name" value="MS_channel_1st"/>
    <property type="match status" value="1"/>
</dbReference>
<evidence type="ECO:0000259" key="9">
    <source>
        <dbReference type="Pfam" id="PF00924"/>
    </source>
</evidence>
<feature type="domain" description="Mechanosensitive ion channel MscS" evidence="9">
    <location>
        <begin position="194"/>
        <end position="257"/>
    </location>
</feature>
<accession>A0ABN2WQC6</accession>
<dbReference type="InterPro" id="IPR045276">
    <property type="entry name" value="YbiO_bact"/>
</dbReference>
<evidence type="ECO:0000256" key="3">
    <source>
        <dbReference type="ARBA" id="ARBA00022475"/>
    </source>
</evidence>
<evidence type="ECO:0000256" key="5">
    <source>
        <dbReference type="ARBA" id="ARBA00022989"/>
    </source>
</evidence>
<feature type="compositionally biased region" description="Pro residues" evidence="7">
    <location>
        <begin position="376"/>
        <end position="386"/>
    </location>
</feature>
<dbReference type="Gene3D" id="2.30.30.60">
    <property type="match status" value="1"/>
</dbReference>
<keyword evidence="13" id="KW-1185">Reference proteome</keyword>
<evidence type="ECO:0000256" key="1">
    <source>
        <dbReference type="ARBA" id="ARBA00004651"/>
    </source>
</evidence>
<feature type="transmembrane region" description="Helical" evidence="8">
    <location>
        <begin position="73"/>
        <end position="94"/>
    </location>
</feature>
<evidence type="ECO:0000256" key="8">
    <source>
        <dbReference type="SAM" id="Phobius"/>
    </source>
</evidence>
<dbReference type="Proteomes" id="UP001501161">
    <property type="component" value="Unassembled WGS sequence"/>
</dbReference>
<keyword evidence="3" id="KW-1003">Cell membrane</keyword>
<dbReference type="SUPFAM" id="SSF50182">
    <property type="entry name" value="Sm-like ribonucleoproteins"/>
    <property type="match status" value="1"/>
</dbReference>
<evidence type="ECO:0000313" key="12">
    <source>
        <dbReference type="EMBL" id="GAA2096871.1"/>
    </source>
</evidence>
<dbReference type="SUPFAM" id="SSF82861">
    <property type="entry name" value="Mechanosensitive channel protein MscS (YggB), transmembrane region"/>
    <property type="match status" value="1"/>
</dbReference>
<feature type="transmembrane region" description="Helical" evidence="8">
    <location>
        <begin position="147"/>
        <end position="167"/>
    </location>
</feature>
<dbReference type="Gene3D" id="1.10.287.1260">
    <property type="match status" value="1"/>
</dbReference>
<feature type="region of interest" description="Disordered" evidence="7">
    <location>
        <begin position="364"/>
        <end position="395"/>
    </location>
</feature>
<protein>
    <submittedName>
        <fullName evidence="12">Mechanosensitive ion channel family protein</fullName>
    </submittedName>
</protein>
<evidence type="ECO:0000259" key="10">
    <source>
        <dbReference type="Pfam" id="PF21082"/>
    </source>
</evidence>
<feature type="transmembrane region" description="Helical" evidence="8">
    <location>
        <begin position="173"/>
        <end position="195"/>
    </location>
</feature>
<comment type="caution">
    <text evidence="12">The sequence shown here is derived from an EMBL/GenBank/DDBJ whole genome shotgun (WGS) entry which is preliminary data.</text>
</comment>
<sequence length="395" mass="42649">MRVARLTGVVTGTRVSPILAGMPHPLTTPIIDVTRVSGSETDALTACSTDEYLCTRVLEWTGNQDLANAADWIVGKPSALLGLIFIGLLVRWVLHRLIDRVVKRAEVGMLPSRVSRAVTGGRMGAALNLTEDPGHTRRVQRAATMGSLLKSIVTGVIFTVVALMFISELGYDIAPLIASAGIIGVAIGFGSQALVKDFLSGIFMIFEDQYGVGDEVDLGEAVGTVEAVSLRVTRLRDVNGTVWYVRNGEILRVGNMSQNWARTVLDVGVGYGEDLARVRSVLADVAHDLWEDEDFKGRIIEEPSVWGVQDLGPDAVLVRVALKTAPLEQWAVAREMRQRIKYRFDHEGIEIPFAQRVLWMRDGDPRAAGDAADSPAEPPPGAPPADGPARAEGPA</sequence>
<comment type="subcellular location">
    <subcellularLocation>
        <location evidence="1">Cell membrane</location>
        <topology evidence="1">Multi-pass membrane protein</topology>
    </subcellularLocation>
</comment>
<dbReference type="InterPro" id="IPR010920">
    <property type="entry name" value="LSM_dom_sf"/>
</dbReference>
<comment type="similarity">
    <text evidence="2">Belongs to the MscS (TC 1.A.23) family.</text>
</comment>
<proteinExistence type="inferred from homology"/>
<feature type="domain" description="Mechanosensitive ion channel transmembrane helices 2/3" evidence="11">
    <location>
        <begin position="156"/>
        <end position="192"/>
    </location>
</feature>
<dbReference type="InterPro" id="IPR049142">
    <property type="entry name" value="MS_channel_1st"/>
</dbReference>
<dbReference type="InterPro" id="IPR049278">
    <property type="entry name" value="MS_channel_C"/>
</dbReference>
<feature type="domain" description="Mechanosensitive ion channel MscS C-terminal" evidence="10">
    <location>
        <begin position="264"/>
        <end position="351"/>
    </location>
</feature>
<name>A0ABN2WQC6_9ACTN</name>
<dbReference type="SUPFAM" id="SSF82689">
    <property type="entry name" value="Mechanosensitive channel protein MscS (YggB), C-terminal domain"/>
    <property type="match status" value="1"/>
</dbReference>
<evidence type="ECO:0000256" key="2">
    <source>
        <dbReference type="ARBA" id="ARBA00008017"/>
    </source>
</evidence>
<keyword evidence="6 8" id="KW-0472">Membrane</keyword>
<dbReference type="InterPro" id="IPR011066">
    <property type="entry name" value="MscS_channel_C_sf"/>
</dbReference>
<dbReference type="EMBL" id="BAAAMQ010000005">
    <property type="protein sequence ID" value="GAA2096871.1"/>
    <property type="molecule type" value="Genomic_DNA"/>
</dbReference>
<keyword evidence="4 8" id="KW-0812">Transmembrane</keyword>
<dbReference type="Pfam" id="PF00924">
    <property type="entry name" value="MS_channel_2nd"/>
    <property type="match status" value="1"/>
</dbReference>
<dbReference type="Gene3D" id="3.30.70.100">
    <property type="match status" value="1"/>
</dbReference>
<dbReference type="PANTHER" id="PTHR30460">
    <property type="entry name" value="MODERATE CONDUCTANCE MECHANOSENSITIVE CHANNEL YBIO"/>
    <property type="match status" value="1"/>
</dbReference>
<evidence type="ECO:0000256" key="6">
    <source>
        <dbReference type="ARBA" id="ARBA00023136"/>
    </source>
</evidence>
<dbReference type="InterPro" id="IPR006685">
    <property type="entry name" value="MscS_channel_2nd"/>
</dbReference>
<evidence type="ECO:0000313" key="13">
    <source>
        <dbReference type="Proteomes" id="UP001501161"/>
    </source>
</evidence>
<dbReference type="Pfam" id="PF21082">
    <property type="entry name" value="MS_channel_3rd"/>
    <property type="match status" value="1"/>
</dbReference>
<dbReference type="PANTHER" id="PTHR30460:SF0">
    <property type="entry name" value="MODERATE CONDUCTANCE MECHANOSENSITIVE CHANNEL YBIO"/>
    <property type="match status" value="1"/>
</dbReference>
<dbReference type="InterPro" id="IPR011014">
    <property type="entry name" value="MscS_channel_TM-2"/>
</dbReference>
<reference evidence="12 13" key="1">
    <citation type="journal article" date="2019" name="Int. J. Syst. Evol. Microbiol.">
        <title>The Global Catalogue of Microorganisms (GCM) 10K type strain sequencing project: providing services to taxonomists for standard genome sequencing and annotation.</title>
        <authorList>
            <consortium name="The Broad Institute Genomics Platform"/>
            <consortium name="The Broad Institute Genome Sequencing Center for Infectious Disease"/>
            <person name="Wu L."/>
            <person name="Ma J."/>
        </authorList>
    </citation>
    <scope>NUCLEOTIDE SEQUENCE [LARGE SCALE GENOMIC DNA]</scope>
    <source>
        <strain evidence="12 13">JCM 13813</strain>
    </source>
</reference>
<organism evidence="12 13">
    <name type="scientific">Nocardioides furvisabuli</name>
    <dbReference type="NCBI Taxonomy" id="375542"/>
    <lineage>
        <taxon>Bacteria</taxon>
        <taxon>Bacillati</taxon>
        <taxon>Actinomycetota</taxon>
        <taxon>Actinomycetes</taxon>
        <taxon>Propionibacteriales</taxon>
        <taxon>Nocardioidaceae</taxon>
        <taxon>Nocardioides</taxon>
    </lineage>
</organism>
<evidence type="ECO:0000256" key="7">
    <source>
        <dbReference type="SAM" id="MobiDB-lite"/>
    </source>
</evidence>
<dbReference type="InterPro" id="IPR023408">
    <property type="entry name" value="MscS_beta-dom_sf"/>
</dbReference>
<evidence type="ECO:0000256" key="4">
    <source>
        <dbReference type="ARBA" id="ARBA00022692"/>
    </source>
</evidence>
<evidence type="ECO:0000259" key="11">
    <source>
        <dbReference type="Pfam" id="PF21088"/>
    </source>
</evidence>
<gene>
    <name evidence="12" type="ORF">GCM10009726_05060</name>
</gene>